<dbReference type="InterPro" id="IPR008915">
    <property type="entry name" value="Peptidase_M50"/>
</dbReference>
<evidence type="ECO:0000259" key="11">
    <source>
        <dbReference type="Pfam" id="PF02163"/>
    </source>
</evidence>
<feature type="domain" description="Peptidase M50" evidence="11">
    <location>
        <begin position="260"/>
        <end position="433"/>
    </location>
</feature>
<feature type="transmembrane region" description="Helical" evidence="10">
    <location>
        <begin position="470"/>
        <end position="492"/>
    </location>
</feature>
<proteinExistence type="inferred from homology"/>
<dbReference type="GO" id="GO:0008233">
    <property type="term" value="F:peptidase activity"/>
    <property type="evidence" value="ECO:0007669"/>
    <property type="project" value="UniProtKB-KW"/>
</dbReference>
<comment type="caution">
    <text evidence="12">The sequence shown here is derived from an EMBL/GenBank/DDBJ whole genome shotgun (WGS) entry which is preliminary data.</text>
</comment>
<keyword evidence="9 10" id="KW-0472">Membrane</keyword>
<dbReference type="CDD" id="cd06160">
    <property type="entry name" value="S2P-M50_like_2"/>
    <property type="match status" value="1"/>
</dbReference>
<feature type="transmembrane region" description="Helical" evidence="10">
    <location>
        <begin position="257"/>
        <end position="279"/>
    </location>
</feature>
<dbReference type="PANTHER" id="PTHR31412:SF0">
    <property type="entry name" value="ZINC METALLOPROTEASE EGY1, CHLOROPLASTIC-RELATED"/>
    <property type="match status" value="1"/>
</dbReference>
<feature type="transmembrane region" description="Helical" evidence="10">
    <location>
        <begin position="60"/>
        <end position="81"/>
    </location>
</feature>
<evidence type="ECO:0000313" key="13">
    <source>
        <dbReference type="Proteomes" id="UP000715781"/>
    </source>
</evidence>
<reference evidence="12" key="1">
    <citation type="submission" date="2021-05" db="EMBL/GenBank/DDBJ databases">
        <authorList>
            <person name="Pietrasiak N."/>
            <person name="Ward R."/>
            <person name="Stajich J.E."/>
            <person name="Kurbessoian T."/>
        </authorList>
    </citation>
    <scope>NUCLEOTIDE SEQUENCE</scope>
    <source>
        <strain evidence="12">JT2-VF2</strain>
    </source>
</reference>
<dbReference type="AlphaFoldDB" id="A0A951UI19"/>
<keyword evidence="8 10" id="KW-1133">Transmembrane helix</keyword>
<evidence type="ECO:0000256" key="6">
    <source>
        <dbReference type="ARBA" id="ARBA00022801"/>
    </source>
</evidence>
<evidence type="ECO:0000256" key="2">
    <source>
        <dbReference type="ARBA" id="ARBA00004141"/>
    </source>
</evidence>
<feature type="transmembrane region" description="Helical" evidence="10">
    <location>
        <begin position="354"/>
        <end position="373"/>
    </location>
</feature>
<dbReference type="InterPro" id="IPR044838">
    <property type="entry name" value="EGY1-like"/>
</dbReference>
<keyword evidence="6" id="KW-0378">Hydrolase</keyword>
<evidence type="ECO:0000256" key="3">
    <source>
        <dbReference type="ARBA" id="ARBA00007931"/>
    </source>
</evidence>
<feature type="transmembrane region" description="Helical" evidence="10">
    <location>
        <begin position="222"/>
        <end position="245"/>
    </location>
</feature>
<feature type="transmembrane region" description="Helical" evidence="10">
    <location>
        <begin position="286"/>
        <end position="303"/>
    </location>
</feature>
<feature type="transmembrane region" description="Helical" evidence="10">
    <location>
        <begin position="424"/>
        <end position="450"/>
    </location>
</feature>
<evidence type="ECO:0000256" key="1">
    <source>
        <dbReference type="ARBA" id="ARBA00001947"/>
    </source>
</evidence>
<reference evidence="12" key="2">
    <citation type="journal article" date="2022" name="Microbiol. Resour. Announc.">
        <title>Metagenome Sequencing to Explore Phylogenomics of Terrestrial Cyanobacteria.</title>
        <authorList>
            <person name="Ward R.D."/>
            <person name="Stajich J.E."/>
            <person name="Johansen J.R."/>
            <person name="Huntemann M."/>
            <person name="Clum A."/>
            <person name="Foster B."/>
            <person name="Foster B."/>
            <person name="Roux S."/>
            <person name="Palaniappan K."/>
            <person name="Varghese N."/>
            <person name="Mukherjee S."/>
            <person name="Reddy T.B.K."/>
            <person name="Daum C."/>
            <person name="Copeland A."/>
            <person name="Chen I.A."/>
            <person name="Ivanova N.N."/>
            <person name="Kyrpides N.C."/>
            <person name="Shapiro N."/>
            <person name="Eloe-Fadrosh E.A."/>
            <person name="Pietrasiak N."/>
        </authorList>
    </citation>
    <scope>NUCLEOTIDE SEQUENCE</scope>
    <source>
        <strain evidence="12">JT2-VF2</strain>
    </source>
</reference>
<dbReference type="GO" id="GO:0016020">
    <property type="term" value="C:membrane"/>
    <property type="evidence" value="ECO:0007669"/>
    <property type="project" value="UniProtKB-SubCell"/>
</dbReference>
<keyword evidence="4 12" id="KW-0645">Protease</keyword>
<dbReference type="PANTHER" id="PTHR31412">
    <property type="entry name" value="ZINC METALLOPROTEASE EGY1"/>
    <property type="match status" value="1"/>
</dbReference>
<comment type="similarity">
    <text evidence="3">Belongs to the peptidase M50B family.</text>
</comment>
<dbReference type="EMBL" id="JAHHHN010000009">
    <property type="protein sequence ID" value="MBW4562745.1"/>
    <property type="molecule type" value="Genomic_DNA"/>
</dbReference>
<organism evidence="12 13">
    <name type="scientific">Mojavia pulchra JT2-VF2</name>
    <dbReference type="NCBI Taxonomy" id="287848"/>
    <lineage>
        <taxon>Bacteria</taxon>
        <taxon>Bacillati</taxon>
        <taxon>Cyanobacteriota</taxon>
        <taxon>Cyanophyceae</taxon>
        <taxon>Nostocales</taxon>
        <taxon>Nostocaceae</taxon>
    </lineage>
</organism>
<evidence type="ECO:0000256" key="7">
    <source>
        <dbReference type="ARBA" id="ARBA00022946"/>
    </source>
</evidence>
<dbReference type="GO" id="GO:0006508">
    <property type="term" value="P:proteolysis"/>
    <property type="evidence" value="ECO:0007669"/>
    <property type="project" value="UniProtKB-KW"/>
</dbReference>
<dbReference type="Pfam" id="PF02163">
    <property type="entry name" value="Peptidase_M50"/>
    <property type="match status" value="1"/>
</dbReference>
<comment type="subcellular location">
    <subcellularLocation>
        <location evidence="2">Membrane</location>
        <topology evidence="2">Multi-pass membrane protein</topology>
    </subcellularLocation>
</comment>
<comment type="cofactor">
    <cofactor evidence="1">
        <name>Zn(2+)</name>
        <dbReference type="ChEBI" id="CHEBI:29105"/>
    </cofactor>
</comment>
<name>A0A951UI19_9NOST</name>
<evidence type="ECO:0000256" key="9">
    <source>
        <dbReference type="ARBA" id="ARBA00023136"/>
    </source>
</evidence>
<protein>
    <submittedName>
        <fullName evidence="12">Site-2 protease family protein</fullName>
    </submittedName>
</protein>
<feature type="transmembrane region" description="Helical" evidence="10">
    <location>
        <begin position="379"/>
        <end position="399"/>
    </location>
</feature>
<accession>A0A951UI19</accession>
<evidence type="ECO:0000256" key="10">
    <source>
        <dbReference type="SAM" id="Phobius"/>
    </source>
</evidence>
<keyword evidence="5 10" id="KW-0812">Transmembrane</keyword>
<gene>
    <name evidence="12" type="ORF">KME32_16675</name>
</gene>
<feature type="transmembrane region" description="Helical" evidence="10">
    <location>
        <begin position="6"/>
        <end position="24"/>
    </location>
</feature>
<sequence length="499" mass="54176">MFTLSETSIVATIVLVAFGILGWGFYRARPFGKLGILAWLQSVVLMTPWLLFFGLFAAGIYINIVGILFLVVASAGLYIFLGKQLRSAGQDELLKQRATERLANNSSPELNSTQSSNAPTEGAELKLELMPIPEDDLNAIKGIFGIDTFFATETIPYQEGAIFKGNLRGEPQEIHNRLSRSLQERLGDRYRLFLVENTDGKPVVIVLPSRNDPRRMSLAQKAFAGILFLAALATSLEAAGILLNFDLFDHLERLSETLPIAIGLWSILIAHEIGHWLLARRHQVRLSLPFFLPAIQIGSFGAITRFESLLPNRKVLFDIALAGPAAGGIVSLLMLIIGLLLSHPGSLFQLPNQFFQGSILVGSLARVVLGSALQSPLVSVHPLVVIGWLGLVITALNLMPAGQLDGGRIVQAIYGRKTAGRTTLATLIVLGLVSLFNPLAMYWAILILFLQRDLERPSLNEISEPDDARAALGLLALFLMIATLLPLTPALAGRLGIGG</sequence>
<feature type="transmembrane region" description="Helical" evidence="10">
    <location>
        <begin position="36"/>
        <end position="54"/>
    </location>
</feature>
<evidence type="ECO:0000256" key="5">
    <source>
        <dbReference type="ARBA" id="ARBA00022692"/>
    </source>
</evidence>
<evidence type="ECO:0000313" key="12">
    <source>
        <dbReference type="EMBL" id="MBW4562745.1"/>
    </source>
</evidence>
<dbReference type="Proteomes" id="UP000715781">
    <property type="component" value="Unassembled WGS sequence"/>
</dbReference>
<evidence type="ECO:0000256" key="4">
    <source>
        <dbReference type="ARBA" id="ARBA00022670"/>
    </source>
</evidence>
<feature type="transmembrane region" description="Helical" evidence="10">
    <location>
        <begin position="315"/>
        <end position="342"/>
    </location>
</feature>
<evidence type="ECO:0000256" key="8">
    <source>
        <dbReference type="ARBA" id="ARBA00022989"/>
    </source>
</evidence>
<keyword evidence="7" id="KW-0809">Transit peptide</keyword>